<name>A0A261GA82_9BIFI</name>
<dbReference type="Pfam" id="PF00005">
    <property type="entry name" value="ABC_tran"/>
    <property type="match status" value="1"/>
</dbReference>
<dbReference type="InterPro" id="IPR027417">
    <property type="entry name" value="P-loop_NTPase"/>
</dbReference>
<dbReference type="Gene3D" id="3.40.50.300">
    <property type="entry name" value="P-loop containing nucleotide triphosphate hydrolases"/>
    <property type="match status" value="1"/>
</dbReference>
<evidence type="ECO:0000256" key="4">
    <source>
        <dbReference type="ARBA" id="ARBA00022475"/>
    </source>
</evidence>
<feature type="region of interest" description="Disordered" evidence="8">
    <location>
        <begin position="1"/>
        <end position="20"/>
    </location>
</feature>
<dbReference type="PROSITE" id="PS00211">
    <property type="entry name" value="ABC_TRANSPORTER_1"/>
    <property type="match status" value="1"/>
</dbReference>
<evidence type="ECO:0000256" key="8">
    <source>
        <dbReference type="SAM" id="MobiDB-lite"/>
    </source>
</evidence>
<proteinExistence type="inferred from homology"/>
<dbReference type="GO" id="GO:0005886">
    <property type="term" value="C:plasma membrane"/>
    <property type="evidence" value="ECO:0007669"/>
    <property type="project" value="UniProtKB-SubCell"/>
</dbReference>
<evidence type="ECO:0000256" key="3">
    <source>
        <dbReference type="ARBA" id="ARBA00022448"/>
    </source>
</evidence>
<dbReference type="InterPro" id="IPR003439">
    <property type="entry name" value="ABC_transporter-like_ATP-bd"/>
</dbReference>
<organism evidence="10 11">
    <name type="scientific">Bifidobacterium aquikefiri</name>
    <dbReference type="NCBI Taxonomy" id="1653207"/>
    <lineage>
        <taxon>Bacteria</taxon>
        <taxon>Bacillati</taxon>
        <taxon>Actinomycetota</taxon>
        <taxon>Actinomycetes</taxon>
        <taxon>Bifidobacteriales</taxon>
        <taxon>Bifidobacteriaceae</taxon>
        <taxon>Bifidobacterium</taxon>
    </lineage>
</organism>
<evidence type="ECO:0000256" key="6">
    <source>
        <dbReference type="ARBA" id="ARBA00022840"/>
    </source>
</evidence>
<dbReference type="OrthoDB" id="9772862at2"/>
<evidence type="ECO:0000313" key="11">
    <source>
        <dbReference type="Proteomes" id="UP000216451"/>
    </source>
</evidence>
<dbReference type="Proteomes" id="UP000216451">
    <property type="component" value="Unassembled WGS sequence"/>
</dbReference>
<dbReference type="EMBL" id="MWXA01000003">
    <property type="protein sequence ID" value="OZG67886.1"/>
    <property type="molecule type" value="Genomic_DNA"/>
</dbReference>
<keyword evidence="4" id="KW-1003">Cell membrane</keyword>
<dbReference type="GO" id="GO:0016887">
    <property type="term" value="F:ATP hydrolysis activity"/>
    <property type="evidence" value="ECO:0007669"/>
    <property type="project" value="InterPro"/>
</dbReference>
<dbReference type="InterPro" id="IPR050086">
    <property type="entry name" value="MetN_ABC_transporter-like"/>
</dbReference>
<accession>A0A261GA82</accession>
<protein>
    <submittedName>
        <fullName evidence="10">Glutamine transport ATP-binding protein GlnQ</fullName>
    </submittedName>
</protein>
<feature type="domain" description="ABC transporter" evidence="9">
    <location>
        <begin position="40"/>
        <end position="278"/>
    </location>
</feature>
<dbReference type="RefSeq" id="WP_094692505.1">
    <property type="nucleotide sequence ID" value="NZ_CALENZ010000004.1"/>
</dbReference>
<dbReference type="AlphaFoldDB" id="A0A261GA82"/>
<dbReference type="PANTHER" id="PTHR43166:SF9">
    <property type="entry name" value="GLUTAMATE_ASPARTATE IMPORT ATP-BINDING PROTEIN GLTL"/>
    <property type="match status" value="1"/>
</dbReference>
<sequence>MNENKASSPTSQSPQTDHPLNQHDAIQQETLVRNGKRPIVSVQGLNKAYGSRIILKSVSCDFYRGQIVVIVGRSGSGKSTLLRTIAGLTELDDGTITIDNELVCDGDESTDQWDEQRRKIGMIFQSYTLWPHLSVYKNLALAPRKVLKLSESDIRAQAQRSLEAVGMEQYIDSMPSTLSGGQRQRVAIARALMMNPQVLLCDEITSALDPPVAADVLAVLTKLKERQNMAIILVTHDMSFAARAADKVLFFSAGEITTYGSFNDARNHRENKELQTFINAITVS</sequence>
<dbReference type="PROSITE" id="PS50893">
    <property type="entry name" value="ABC_TRANSPORTER_2"/>
    <property type="match status" value="1"/>
</dbReference>
<evidence type="ECO:0000313" key="10">
    <source>
        <dbReference type="EMBL" id="OZG67886.1"/>
    </source>
</evidence>
<dbReference type="SUPFAM" id="SSF52540">
    <property type="entry name" value="P-loop containing nucleoside triphosphate hydrolases"/>
    <property type="match status" value="1"/>
</dbReference>
<keyword evidence="11" id="KW-1185">Reference proteome</keyword>
<comment type="caution">
    <text evidence="10">The sequence shown here is derived from an EMBL/GenBank/DDBJ whole genome shotgun (WGS) entry which is preliminary data.</text>
</comment>
<dbReference type="GO" id="GO:0005524">
    <property type="term" value="F:ATP binding"/>
    <property type="evidence" value="ECO:0007669"/>
    <property type="project" value="UniProtKB-KW"/>
</dbReference>
<evidence type="ECO:0000256" key="1">
    <source>
        <dbReference type="ARBA" id="ARBA00004202"/>
    </source>
</evidence>
<keyword evidence="3" id="KW-0813">Transport</keyword>
<keyword evidence="5" id="KW-0547">Nucleotide-binding</keyword>
<evidence type="ECO:0000259" key="9">
    <source>
        <dbReference type="PROSITE" id="PS50893"/>
    </source>
</evidence>
<keyword evidence="6 10" id="KW-0067">ATP-binding</keyword>
<evidence type="ECO:0000256" key="5">
    <source>
        <dbReference type="ARBA" id="ARBA00022741"/>
    </source>
</evidence>
<comment type="similarity">
    <text evidence="2">Belongs to the ABC transporter superfamily.</text>
</comment>
<dbReference type="PANTHER" id="PTHR43166">
    <property type="entry name" value="AMINO ACID IMPORT ATP-BINDING PROTEIN"/>
    <property type="match status" value="1"/>
</dbReference>
<dbReference type="InterPro" id="IPR017871">
    <property type="entry name" value="ABC_transporter-like_CS"/>
</dbReference>
<comment type="subcellular location">
    <subcellularLocation>
        <location evidence="1">Cell membrane</location>
        <topology evidence="1">Peripheral membrane protein</topology>
    </subcellularLocation>
</comment>
<dbReference type="InterPro" id="IPR003593">
    <property type="entry name" value="AAA+_ATPase"/>
</dbReference>
<gene>
    <name evidence="10" type="ORF">BAQU_0531</name>
</gene>
<evidence type="ECO:0000256" key="7">
    <source>
        <dbReference type="ARBA" id="ARBA00023136"/>
    </source>
</evidence>
<reference evidence="10 11" key="1">
    <citation type="journal article" date="2017" name="BMC Genomics">
        <title>Comparative genomic and phylogenomic analyses of the Bifidobacteriaceae family.</title>
        <authorList>
            <person name="Lugli G.A."/>
            <person name="Milani C."/>
            <person name="Turroni F."/>
            <person name="Duranti S."/>
            <person name="Mancabelli L."/>
            <person name="Mangifesta M."/>
            <person name="Ferrario C."/>
            <person name="Modesto M."/>
            <person name="Mattarelli P."/>
            <person name="Jiri K."/>
            <person name="van Sinderen D."/>
            <person name="Ventura M."/>
        </authorList>
    </citation>
    <scope>NUCLEOTIDE SEQUENCE [LARGE SCALE GENOMIC DNA]</scope>
    <source>
        <strain evidence="10 11">LMG 28769</strain>
    </source>
</reference>
<dbReference type="GeneID" id="98295210"/>
<keyword evidence="7" id="KW-0472">Membrane</keyword>
<dbReference type="SMART" id="SM00382">
    <property type="entry name" value="AAA"/>
    <property type="match status" value="1"/>
</dbReference>
<evidence type="ECO:0000256" key="2">
    <source>
        <dbReference type="ARBA" id="ARBA00005417"/>
    </source>
</evidence>